<reference evidence="1" key="1">
    <citation type="submission" date="2020-11" db="EMBL/GenBank/DDBJ databases">
        <authorList>
            <person name="Tran Van P."/>
        </authorList>
    </citation>
    <scope>NUCLEOTIDE SEQUENCE</scope>
</reference>
<protein>
    <submittedName>
        <fullName evidence="1">(California timema) hypothetical protein</fullName>
    </submittedName>
</protein>
<dbReference type="EMBL" id="OE180046">
    <property type="protein sequence ID" value="CAD7570418.1"/>
    <property type="molecule type" value="Genomic_DNA"/>
</dbReference>
<evidence type="ECO:0000313" key="1">
    <source>
        <dbReference type="EMBL" id="CAD7570418.1"/>
    </source>
</evidence>
<accession>A0A7R9J0K9</accession>
<organism evidence="1">
    <name type="scientific">Timema californicum</name>
    <name type="common">California timema</name>
    <name type="synonym">Walking stick</name>
    <dbReference type="NCBI Taxonomy" id="61474"/>
    <lineage>
        <taxon>Eukaryota</taxon>
        <taxon>Metazoa</taxon>
        <taxon>Ecdysozoa</taxon>
        <taxon>Arthropoda</taxon>
        <taxon>Hexapoda</taxon>
        <taxon>Insecta</taxon>
        <taxon>Pterygota</taxon>
        <taxon>Neoptera</taxon>
        <taxon>Polyneoptera</taxon>
        <taxon>Phasmatodea</taxon>
        <taxon>Timematodea</taxon>
        <taxon>Timematoidea</taxon>
        <taxon>Timematidae</taxon>
        <taxon>Timema</taxon>
    </lineage>
</organism>
<name>A0A7R9J0K9_TIMCA</name>
<sequence>MFQTKNWKGYVTLAMAPNGVHNWRKVISMHTLNLNSSGCLGVTGIIGGLACVCTTGSFRCLCDGVLGYTVLEKPPPVHPTEIRTSISPSSAVEINTTSALGNYATEAGEFPSDSGVFQWSVIVISVTSITSGLPGCDGASAKIHISGRGKPTTYATKLKIKSDKMNPAPTHDDEGEFRRRFTAVVLEADGVGTNVIVLDLLYGQTGRLFCQGWNDL</sequence>
<proteinExistence type="predicted"/>
<dbReference type="AlphaFoldDB" id="A0A7R9J0K9"/>
<gene>
    <name evidence="1" type="ORF">TCMB3V08_LOCUS3123</name>
</gene>